<organism evidence="1 2">
    <name type="scientific">Arthrobacter terrae</name>
    <dbReference type="NCBI Taxonomy" id="2935737"/>
    <lineage>
        <taxon>Bacteria</taxon>
        <taxon>Bacillati</taxon>
        <taxon>Actinomycetota</taxon>
        <taxon>Actinomycetes</taxon>
        <taxon>Micrococcales</taxon>
        <taxon>Micrococcaceae</taxon>
        <taxon>Arthrobacter</taxon>
    </lineage>
</organism>
<dbReference type="EMBL" id="JADNYM010000025">
    <property type="protein sequence ID" value="MBG0741105.1"/>
    <property type="molecule type" value="Genomic_DNA"/>
</dbReference>
<reference evidence="1 2" key="1">
    <citation type="submission" date="2020-11" db="EMBL/GenBank/DDBJ databases">
        <title>Arthrobacter antarcticus sp. nov., isolated from Antarctic Soil.</title>
        <authorList>
            <person name="Li J."/>
        </authorList>
    </citation>
    <scope>NUCLEOTIDE SEQUENCE [LARGE SCALE GENOMIC DNA]</scope>
    <source>
        <strain evidence="1 2">Z1-20</strain>
    </source>
</reference>
<gene>
    <name evidence="1" type="ORF">IV500_17175</name>
</gene>
<dbReference type="Proteomes" id="UP000655366">
    <property type="component" value="Unassembled WGS sequence"/>
</dbReference>
<dbReference type="RefSeq" id="WP_196398041.1">
    <property type="nucleotide sequence ID" value="NZ_JADNYM010000025.1"/>
</dbReference>
<evidence type="ECO:0000313" key="2">
    <source>
        <dbReference type="Proteomes" id="UP000655366"/>
    </source>
</evidence>
<accession>A0A931CR97</accession>
<dbReference type="AlphaFoldDB" id="A0A931CR97"/>
<name>A0A931CR97_9MICC</name>
<comment type="caution">
    <text evidence="1">The sequence shown here is derived from an EMBL/GenBank/DDBJ whole genome shotgun (WGS) entry which is preliminary data.</text>
</comment>
<keyword evidence="2" id="KW-1185">Reference proteome</keyword>
<proteinExistence type="predicted"/>
<evidence type="ECO:0000313" key="1">
    <source>
        <dbReference type="EMBL" id="MBG0741105.1"/>
    </source>
</evidence>
<sequence length="57" mass="6180">MSAPDISHPDLFLEYTPVDSRASKAETLLAANTDRTATHAAGAVDMVFKDPLEGFTW</sequence>
<protein>
    <submittedName>
        <fullName evidence="1">Uncharacterized protein</fullName>
    </submittedName>
</protein>